<name>A0A8X6QR84_NEPPI</name>
<dbReference type="EMBL" id="BMAW01084376">
    <property type="protein sequence ID" value="GFU38515.1"/>
    <property type="molecule type" value="Genomic_DNA"/>
</dbReference>
<evidence type="ECO:0000313" key="2">
    <source>
        <dbReference type="EMBL" id="GFU38515.1"/>
    </source>
</evidence>
<organism evidence="2 3">
    <name type="scientific">Nephila pilipes</name>
    <name type="common">Giant wood spider</name>
    <name type="synonym">Nephila maculata</name>
    <dbReference type="NCBI Taxonomy" id="299642"/>
    <lineage>
        <taxon>Eukaryota</taxon>
        <taxon>Metazoa</taxon>
        <taxon>Ecdysozoa</taxon>
        <taxon>Arthropoda</taxon>
        <taxon>Chelicerata</taxon>
        <taxon>Arachnida</taxon>
        <taxon>Araneae</taxon>
        <taxon>Araneomorphae</taxon>
        <taxon>Entelegynae</taxon>
        <taxon>Araneoidea</taxon>
        <taxon>Nephilidae</taxon>
        <taxon>Nephila</taxon>
    </lineage>
</organism>
<evidence type="ECO:0000256" key="1">
    <source>
        <dbReference type="SAM" id="MobiDB-lite"/>
    </source>
</evidence>
<comment type="caution">
    <text evidence="2">The sequence shown here is derived from an EMBL/GenBank/DDBJ whole genome shotgun (WGS) entry which is preliminary data.</text>
</comment>
<keyword evidence="3" id="KW-1185">Reference proteome</keyword>
<feature type="region of interest" description="Disordered" evidence="1">
    <location>
        <begin position="68"/>
        <end position="110"/>
    </location>
</feature>
<dbReference type="Proteomes" id="UP000887013">
    <property type="component" value="Unassembled WGS sequence"/>
</dbReference>
<reference evidence="2" key="1">
    <citation type="submission" date="2020-08" db="EMBL/GenBank/DDBJ databases">
        <title>Multicomponent nature underlies the extraordinary mechanical properties of spider dragline silk.</title>
        <authorList>
            <person name="Kono N."/>
            <person name="Nakamura H."/>
            <person name="Mori M."/>
            <person name="Yoshida Y."/>
            <person name="Ohtoshi R."/>
            <person name="Malay A.D."/>
            <person name="Moran D.A.P."/>
            <person name="Tomita M."/>
            <person name="Numata K."/>
            <person name="Arakawa K."/>
        </authorList>
    </citation>
    <scope>NUCLEOTIDE SEQUENCE</scope>
</reference>
<feature type="region of interest" description="Disordered" evidence="1">
    <location>
        <begin position="1"/>
        <end position="47"/>
    </location>
</feature>
<evidence type="ECO:0000313" key="3">
    <source>
        <dbReference type="Proteomes" id="UP000887013"/>
    </source>
</evidence>
<gene>
    <name evidence="2" type="ORF">NPIL_452001</name>
</gene>
<feature type="compositionally biased region" description="Acidic residues" evidence="1">
    <location>
        <begin position="24"/>
        <end position="33"/>
    </location>
</feature>
<proteinExistence type="predicted"/>
<accession>A0A8X6QR84</accession>
<dbReference type="AlphaFoldDB" id="A0A8X6QR84"/>
<protein>
    <submittedName>
        <fullName evidence="2">Uncharacterized protein</fullName>
    </submittedName>
</protein>
<sequence>MSRTKQTARKKESTESNINRDPTELEIDTDEERLETMDTTEQDRNKEACLLRTRMEEKYKDIVNHFIHYKDKKKSQQRTPRKDGQAHTQSEESFLSDPPPTTNRKTSFHQTSASTFAHSLRITLNTRNQPCLIGTLIQRNL</sequence>